<reference evidence="15 16" key="1">
    <citation type="submission" date="2024-05" db="EMBL/GenBank/DDBJ databases">
        <title>A draft genome resource for the thread blight pathogen Marasmius tenuissimus strain MS-2.</title>
        <authorList>
            <person name="Yulfo-Soto G.E."/>
            <person name="Baruah I.K."/>
            <person name="Amoako-Attah I."/>
            <person name="Bukari Y."/>
            <person name="Meinhardt L.W."/>
            <person name="Bailey B.A."/>
            <person name="Cohen S.P."/>
        </authorList>
    </citation>
    <scope>NUCLEOTIDE SEQUENCE [LARGE SCALE GENOMIC DNA]</scope>
    <source>
        <strain evidence="15 16">MS-2</strain>
    </source>
</reference>
<evidence type="ECO:0000256" key="12">
    <source>
        <dbReference type="SAM" id="Phobius"/>
    </source>
</evidence>
<feature type="domain" description="Ribophorin II C-terminal" evidence="14">
    <location>
        <begin position="115"/>
        <end position="214"/>
    </location>
</feature>
<evidence type="ECO:0000256" key="2">
    <source>
        <dbReference type="ARBA" id="ARBA00004477"/>
    </source>
</evidence>
<dbReference type="Pfam" id="PF23860">
    <property type="entry name" value="Ribophorin_II_3rd"/>
    <property type="match status" value="1"/>
</dbReference>
<proteinExistence type="inferred from homology"/>
<keyword evidence="7" id="KW-0256">Endoplasmic reticulum</keyword>
<evidence type="ECO:0000256" key="11">
    <source>
        <dbReference type="ARBA" id="ARBA00032139"/>
    </source>
</evidence>
<evidence type="ECO:0000256" key="5">
    <source>
        <dbReference type="ARBA" id="ARBA00022692"/>
    </source>
</evidence>
<evidence type="ECO:0000256" key="9">
    <source>
        <dbReference type="ARBA" id="ARBA00023136"/>
    </source>
</evidence>
<dbReference type="InterPro" id="IPR008814">
    <property type="entry name" value="Swp1"/>
</dbReference>
<name>A0ABR2ZPZ7_9AGAR</name>
<evidence type="ECO:0000256" key="8">
    <source>
        <dbReference type="ARBA" id="ARBA00022989"/>
    </source>
</evidence>
<dbReference type="EMBL" id="JBBXMP010000084">
    <property type="protein sequence ID" value="KAL0063305.1"/>
    <property type="molecule type" value="Genomic_DNA"/>
</dbReference>
<evidence type="ECO:0000259" key="14">
    <source>
        <dbReference type="Pfam" id="PF25147"/>
    </source>
</evidence>
<evidence type="ECO:0000256" key="6">
    <source>
        <dbReference type="ARBA" id="ARBA00022729"/>
    </source>
</evidence>
<keyword evidence="8 12" id="KW-1133">Transmembrane helix</keyword>
<accession>A0ABR2ZPZ7</accession>
<feature type="domain" description="Ribophorin II third" evidence="13">
    <location>
        <begin position="1"/>
        <end position="88"/>
    </location>
</feature>
<evidence type="ECO:0000256" key="7">
    <source>
        <dbReference type="ARBA" id="ARBA00022824"/>
    </source>
</evidence>
<dbReference type="InterPro" id="IPR055374">
    <property type="entry name" value="Ribophorin_II_3rd"/>
</dbReference>
<keyword evidence="5 12" id="KW-0812">Transmembrane</keyword>
<keyword evidence="9 12" id="KW-0472">Membrane</keyword>
<comment type="caution">
    <text evidence="15">The sequence shown here is derived from an EMBL/GenBank/DDBJ whole genome shotgun (WGS) entry which is preliminary data.</text>
</comment>
<evidence type="ECO:0000313" key="16">
    <source>
        <dbReference type="Proteomes" id="UP001437256"/>
    </source>
</evidence>
<evidence type="ECO:0000256" key="1">
    <source>
        <dbReference type="ARBA" id="ARBA00002791"/>
    </source>
</evidence>
<keyword evidence="16" id="KW-1185">Reference proteome</keyword>
<feature type="transmembrane region" description="Helical" evidence="12">
    <location>
        <begin position="158"/>
        <end position="176"/>
    </location>
</feature>
<comment type="subcellular location">
    <subcellularLocation>
        <location evidence="2">Endoplasmic reticulum membrane</location>
        <topology evidence="2">Multi-pass membrane protein</topology>
    </subcellularLocation>
</comment>
<sequence length="219" mass="24223">MRLSFQVVNKDTGKGVQPQQTFLRFYDAESTEEGIQPLRISSDGKVKFDLNMAKPPLSLPPTSTSPLQVTLMLGNSQYKPLKTHLFDLYIPASQPVPVHPEDALYHARPEIQHTFNPAPKAPPKTVSAVFAGLVVGLPWIVLIGLWSQLTNLRLPQLFSPHIIPFTVTLGAFEVLLYKYWVELKLGDVLLYGAILGVVTVFTGKHALSNIAERRISGGK</sequence>
<dbReference type="Pfam" id="PF25147">
    <property type="entry name" value="Ribophorin_II_C"/>
    <property type="match status" value="1"/>
</dbReference>
<evidence type="ECO:0000256" key="4">
    <source>
        <dbReference type="ARBA" id="ARBA00009038"/>
    </source>
</evidence>
<comment type="function">
    <text evidence="1">Subunit of the oligosaccharyl transferase (OST) complex that catalyzes the initial transfer of a defined glycan (Glc(3)Man(9)GlcNAc(2) in eukaryotes) from the lipid carrier dolichol-pyrophosphate to an asparagine residue within an Asn-X-Ser/Thr consensus motif in nascent polypeptide chains, the first step in protein N-glycosylation. N-glycosylation occurs cotranslationally and the complex associates with the Sec61 complex at the channel-forming translocon complex that mediates protein translocation across the endoplasmic reticulum (ER). All subunits are required for a maximal enzyme activity.</text>
</comment>
<feature type="transmembrane region" description="Helical" evidence="12">
    <location>
        <begin position="126"/>
        <end position="146"/>
    </location>
</feature>
<feature type="transmembrane region" description="Helical" evidence="12">
    <location>
        <begin position="188"/>
        <end position="207"/>
    </location>
</feature>
<evidence type="ECO:0000259" key="13">
    <source>
        <dbReference type="Pfam" id="PF23860"/>
    </source>
</evidence>
<organism evidence="15 16">
    <name type="scientific">Marasmius tenuissimus</name>
    <dbReference type="NCBI Taxonomy" id="585030"/>
    <lineage>
        <taxon>Eukaryota</taxon>
        <taxon>Fungi</taxon>
        <taxon>Dikarya</taxon>
        <taxon>Basidiomycota</taxon>
        <taxon>Agaricomycotina</taxon>
        <taxon>Agaricomycetes</taxon>
        <taxon>Agaricomycetidae</taxon>
        <taxon>Agaricales</taxon>
        <taxon>Marasmiineae</taxon>
        <taxon>Marasmiaceae</taxon>
        <taxon>Marasmius</taxon>
    </lineage>
</organism>
<comment type="similarity">
    <text evidence="4">Belongs to the SWP1 family.</text>
</comment>
<dbReference type="Proteomes" id="UP001437256">
    <property type="component" value="Unassembled WGS sequence"/>
</dbReference>
<evidence type="ECO:0000256" key="10">
    <source>
        <dbReference type="ARBA" id="ARBA00030078"/>
    </source>
</evidence>
<comment type="pathway">
    <text evidence="3">Protein modification; protein glycosylation.</text>
</comment>
<dbReference type="PANTHER" id="PTHR12640">
    <property type="entry name" value="RIBOPHORIN II"/>
    <property type="match status" value="1"/>
</dbReference>
<dbReference type="PANTHER" id="PTHR12640:SF0">
    <property type="entry name" value="DOLICHYL-DIPHOSPHOOLIGOSACCHARIDE--PROTEIN GLYCOSYLTRANSFERASE SUBUNIT 2"/>
    <property type="match status" value="1"/>
</dbReference>
<protein>
    <recommendedName>
        <fullName evidence="11">Ribophorin II</fullName>
    </recommendedName>
    <alternativeName>
        <fullName evidence="10">Ribophorin-2</fullName>
    </alternativeName>
</protein>
<gene>
    <name evidence="15" type="ORF">AAF712_009800</name>
</gene>
<dbReference type="InterPro" id="IPR056790">
    <property type="entry name" value="Ribophorin_II_C"/>
</dbReference>
<evidence type="ECO:0000256" key="3">
    <source>
        <dbReference type="ARBA" id="ARBA00004922"/>
    </source>
</evidence>
<evidence type="ECO:0000313" key="15">
    <source>
        <dbReference type="EMBL" id="KAL0063305.1"/>
    </source>
</evidence>
<keyword evidence="6" id="KW-0732">Signal</keyword>